<dbReference type="NCBIfam" id="TIGR01250">
    <property type="entry name" value="pro_imino_pep_2"/>
    <property type="match status" value="1"/>
</dbReference>
<organism evidence="4 5">
    <name type="scientific">Crepidotus variabilis</name>
    <dbReference type="NCBI Taxonomy" id="179855"/>
    <lineage>
        <taxon>Eukaryota</taxon>
        <taxon>Fungi</taxon>
        <taxon>Dikarya</taxon>
        <taxon>Basidiomycota</taxon>
        <taxon>Agaricomycotina</taxon>
        <taxon>Agaricomycetes</taxon>
        <taxon>Agaricomycetidae</taxon>
        <taxon>Agaricales</taxon>
        <taxon>Agaricineae</taxon>
        <taxon>Crepidotaceae</taxon>
        <taxon>Crepidotus</taxon>
    </lineage>
</organism>
<evidence type="ECO:0000313" key="4">
    <source>
        <dbReference type="EMBL" id="KAF9527831.1"/>
    </source>
</evidence>
<dbReference type="InterPro" id="IPR029058">
    <property type="entry name" value="AB_hydrolase_fold"/>
</dbReference>
<dbReference type="PANTHER" id="PTHR43194">
    <property type="entry name" value="HYDROLASE ALPHA/BETA FOLD FAMILY"/>
    <property type="match status" value="1"/>
</dbReference>
<dbReference type="AlphaFoldDB" id="A0A9P6EE62"/>
<dbReference type="GO" id="GO:0006508">
    <property type="term" value="P:proteolysis"/>
    <property type="evidence" value="ECO:0007669"/>
    <property type="project" value="InterPro"/>
</dbReference>
<accession>A0A9P6EE62</accession>
<dbReference type="SUPFAM" id="SSF53474">
    <property type="entry name" value="alpha/beta-Hydrolases"/>
    <property type="match status" value="1"/>
</dbReference>
<dbReference type="InterPro" id="IPR005945">
    <property type="entry name" value="Pro_imino_pep"/>
</dbReference>
<dbReference type="InterPro" id="IPR000073">
    <property type="entry name" value="AB_hydrolase_1"/>
</dbReference>
<dbReference type="PANTHER" id="PTHR43194:SF2">
    <property type="entry name" value="PEROXISOMAL MEMBRANE PROTEIN LPX1"/>
    <property type="match status" value="1"/>
</dbReference>
<protein>
    <submittedName>
        <fullName evidence="4">Alpha/Beta hydrolase protein</fullName>
    </submittedName>
</protein>
<keyword evidence="5" id="KW-1185">Reference proteome</keyword>
<feature type="domain" description="AB hydrolase-1" evidence="3">
    <location>
        <begin position="38"/>
        <end position="293"/>
    </location>
</feature>
<dbReference type="Pfam" id="PF00561">
    <property type="entry name" value="Abhydrolase_1"/>
    <property type="match status" value="1"/>
</dbReference>
<evidence type="ECO:0000256" key="2">
    <source>
        <dbReference type="ARBA" id="ARBA00022801"/>
    </source>
</evidence>
<dbReference type="InterPro" id="IPR050228">
    <property type="entry name" value="Carboxylesterase_BioH"/>
</dbReference>
<dbReference type="EMBL" id="MU157858">
    <property type="protein sequence ID" value="KAF9527831.1"/>
    <property type="molecule type" value="Genomic_DNA"/>
</dbReference>
<name>A0A9P6EE62_9AGAR</name>
<dbReference type="PIRSF" id="PIRSF005539">
    <property type="entry name" value="Pept_S33_TRI_F1"/>
    <property type="match status" value="1"/>
</dbReference>
<evidence type="ECO:0000256" key="1">
    <source>
        <dbReference type="ARBA" id="ARBA00010088"/>
    </source>
</evidence>
<keyword evidence="2 4" id="KW-0378">Hydrolase</keyword>
<evidence type="ECO:0000313" key="5">
    <source>
        <dbReference type="Proteomes" id="UP000807306"/>
    </source>
</evidence>
<dbReference type="Proteomes" id="UP000807306">
    <property type="component" value="Unassembled WGS sequence"/>
</dbReference>
<reference evidence="4" key="1">
    <citation type="submission" date="2020-11" db="EMBL/GenBank/DDBJ databases">
        <authorList>
            <consortium name="DOE Joint Genome Institute"/>
            <person name="Ahrendt S."/>
            <person name="Riley R."/>
            <person name="Andreopoulos W."/>
            <person name="Labutti K."/>
            <person name="Pangilinan J."/>
            <person name="Ruiz-Duenas F.J."/>
            <person name="Barrasa J.M."/>
            <person name="Sanchez-Garcia M."/>
            <person name="Camarero S."/>
            <person name="Miyauchi S."/>
            <person name="Serrano A."/>
            <person name="Linde D."/>
            <person name="Babiker R."/>
            <person name="Drula E."/>
            <person name="Ayuso-Fernandez I."/>
            <person name="Pacheco R."/>
            <person name="Padilla G."/>
            <person name="Ferreira P."/>
            <person name="Barriuso J."/>
            <person name="Kellner H."/>
            <person name="Castanera R."/>
            <person name="Alfaro M."/>
            <person name="Ramirez L."/>
            <person name="Pisabarro A.G."/>
            <person name="Kuo A."/>
            <person name="Tritt A."/>
            <person name="Lipzen A."/>
            <person name="He G."/>
            <person name="Yan M."/>
            <person name="Ng V."/>
            <person name="Cullen D."/>
            <person name="Martin F."/>
            <person name="Rosso M.-N."/>
            <person name="Henrissat B."/>
            <person name="Hibbett D."/>
            <person name="Martinez A.T."/>
            <person name="Grigoriev I.V."/>
        </authorList>
    </citation>
    <scope>NUCLEOTIDE SEQUENCE</scope>
    <source>
        <strain evidence="4">CBS 506.95</strain>
    </source>
</reference>
<dbReference type="GO" id="GO:0008233">
    <property type="term" value="F:peptidase activity"/>
    <property type="evidence" value="ECO:0007669"/>
    <property type="project" value="InterPro"/>
</dbReference>
<proteinExistence type="inferred from homology"/>
<dbReference type="InterPro" id="IPR002410">
    <property type="entry name" value="Peptidase_S33"/>
</dbReference>
<sequence>MATAQVLEGEAEFQVPGVNITCKTWYKVIGDLKSHSRPLVALHGGPGVTSEYLEILTDITNPRSSALVVYDQIGNGRSTHLPEKIGDDSFWTEKLFLDELDNVLNHLGIQDNYDLLGHSWGGMLGARHAVQGPSGLKQLVLMSTPSDVPTLWTQAQQVWLSQLPQETQEILIQSELNGTTNSQEYQDAVAYYRSLHLCTIDPMPAAIAAGFEAINKDPTVYLTTFGPTFFNVTGSFKNWSILSEASAIRVPTLVTNGKVDEVAESVVQPFLKEIPTVKWVQFEHSSHMAHYEERERFMEVVGEFLGPGF</sequence>
<gene>
    <name evidence="4" type="ORF">CPB83DRAFT_767794</name>
</gene>
<evidence type="ECO:0000259" key="3">
    <source>
        <dbReference type="Pfam" id="PF00561"/>
    </source>
</evidence>
<dbReference type="OrthoDB" id="190201at2759"/>
<comment type="caution">
    <text evidence="4">The sequence shown here is derived from an EMBL/GenBank/DDBJ whole genome shotgun (WGS) entry which is preliminary data.</text>
</comment>
<dbReference type="Gene3D" id="3.40.50.1820">
    <property type="entry name" value="alpha/beta hydrolase"/>
    <property type="match status" value="1"/>
</dbReference>
<comment type="similarity">
    <text evidence="1">Belongs to the peptidase S33 family.</text>
</comment>
<dbReference type="PRINTS" id="PR00793">
    <property type="entry name" value="PROAMNOPTASE"/>
</dbReference>